<feature type="compositionally biased region" description="Basic and acidic residues" evidence="4">
    <location>
        <begin position="43"/>
        <end position="54"/>
    </location>
</feature>
<sequence>ISNMGSRVTRLMRNFNIENRAHREISKTKPKAAPRHPASSSSPREDIAEEIHQKNDPLLSMLKDIYVESKDPDPQVEEEMQRRALKYSLPGEPYGFCDVTDVPKGKLSLVEALTSVHMTVPEKLAQEYSLDPKDAKALTEFFFPFDIKIIPPKTEETKQIKDS</sequence>
<accession>A0A671Q2H4</accession>
<proteinExistence type="inferred from homology"/>
<feature type="region of interest" description="Disordered" evidence="4">
    <location>
        <begin position="18"/>
        <end position="54"/>
    </location>
</feature>
<comment type="subunit">
    <text evidence="2">Binds calmodulin. Interacts with NDUFAF3.</text>
</comment>
<dbReference type="GO" id="GO:0005739">
    <property type="term" value="C:mitochondrion"/>
    <property type="evidence" value="ECO:0007669"/>
    <property type="project" value="TreeGrafter"/>
</dbReference>
<dbReference type="InterPro" id="IPR009622">
    <property type="entry name" value="NDUFAF4"/>
</dbReference>
<evidence type="ECO:0000313" key="5">
    <source>
        <dbReference type="Ensembl" id="ENSSANP00000064176.1"/>
    </source>
</evidence>
<reference evidence="5" key="1">
    <citation type="submission" date="2025-08" db="UniProtKB">
        <authorList>
            <consortium name="Ensembl"/>
        </authorList>
    </citation>
    <scope>IDENTIFICATION</scope>
</reference>
<dbReference type="Proteomes" id="UP000472260">
    <property type="component" value="Unassembled WGS sequence"/>
</dbReference>
<dbReference type="Ensembl" id="ENSSANT00000068227.1">
    <property type="protein sequence ID" value="ENSSANP00000064176.1"/>
    <property type="gene ID" value="ENSSANG00000032012.1"/>
</dbReference>
<dbReference type="PANTHER" id="PTHR13338:SF4">
    <property type="entry name" value="NADH DEHYDROGENASE [UBIQUINONE] 1 ALPHA SUBCOMPLEX ASSEMBLY FACTOR 4"/>
    <property type="match status" value="1"/>
</dbReference>
<evidence type="ECO:0000256" key="3">
    <source>
        <dbReference type="ARBA" id="ARBA00021777"/>
    </source>
</evidence>
<dbReference type="Pfam" id="PF06784">
    <property type="entry name" value="UPF0240"/>
    <property type="match status" value="1"/>
</dbReference>
<comment type="similarity">
    <text evidence="1">Belongs to the NDUFAF4 family.</text>
</comment>
<evidence type="ECO:0000256" key="4">
    <source>
        <dbReference type="SAM" id="MobiDB-lite"/>
    </source>
</evidence>
<name>A0A671Q2H4_9TELE</name>
<dbReference type="AlphaFoldDB" id="A0A671Q2H4"/>
<evidence type="ECO:0000313" key="6">
    <source>
        <dbReference type="Proteomes" id="UP000472260"/>
    </source>
</evidence>
<evidence type="ECO:0000256" key="1">
    <source>
        <dbReference type="ARBA" id="ARBA00010698"/>
    </source>
</evidence>
<dbReference type="PANTHER" id="PTHR13338">
    <property type="entry name" value="UPF0240 PROTEIN"/>
    <property type="match status" value="1"/>
</dbReference>
<organism evidence="5 6">
    <name type="scientific">Sinocyclocheilus anshuiensis</name>
    <dbReference type="NCBI Taxonomy" id="1608454"/>
    <lineage>
        <taxon>Eukaryota</taxon>
        <taxon>Metazoa</taxon>
        <taxon>Chordata</taxon>
        <taxon>Craniata</taxon>
        <taxon>Vertebrata</taxon>
        <taxon>Euteleostomi</taxon>
        <taxon>Actinopterygii</taxon>
        <taxon>Neopterygii</taxon>
        <taxon>Teleostei</taxon>
        <taxon>Ostariophysi</taxon>
        <taxon>Cypriniformes</taxon>
        <taxon>Cyprinidae</taxon>
        <taxon>Cyprininae</taxon>
        <taxon>Sinocyclocheilus</taxon>
    </lineage>
</organism>
<dbReference type="GO" id="GO:0032981">
    <property type="term" value="P:mitochondrial respiratory chain complex I assembly"/>
    <property type="evidence" value="ECO:0007669"/>
    <property type="project" value="InterPro"/>
</dbReference>
<reference evidence="5" key="2">
    <citation type="submission" date="2025-09" db="UniProtKB">
        <authorList>
            <consortium name="Ensembl"/>
        </authorList>
    </citation>
    <scope>IDENTIFICATION</scope>
</reference>
<evidence type="ECO:0000256" key="2">
    <source>
        <dbReference type="ARBA" id="ARBA00011265"/>
    </source>
</evidence>
<keyword evidence="6" id="KW-1185">Reference proteome</keyword>
<protein>
    <recommendedName>
        <fullName evidence="3">NADH dehydrogenase [ubiquinone] 1 alpha subcomplex assembly factor 4</fullName>
    </recommendedName>
</protein>
<gene>
    <name evidence="5" type="primary">LOC107670239</name>
</gene>